<organism evidence="2 3">
    <name type="scientific">Flavobacterium pectinovorum</name>
    <dbReference type="NCBI Taxonomy" id="29533"/>
    <lineage>
        <taxon>Bacteria</taxon>
        <taxon>Pseudomonadati</taxon>
        <taxon>Bacteroidota</taxon>
        <taxon>Flavobacteriia</taxon>
        <taxon>Flavobacteriales</taxon>
        <taxon>Flavobacteriaceae</taxon>
        <taxon>Flavobacterium</taxon>
    </lineage>
</organism>
<evidence type="ECO:0000313" key="2">
    <source>
        <dbReference type="EMBL" id="TPG45228.1"/>
    </source>
</evidence>
<gene>
    <name evidence="2" type="ORF">EAH81_01090</name>
</gene>
<feature type="signal peptide" evidence="1">
    <location>
        <begin position="1"/>
        <end position="19"/>
    </location>
</feature>
<dbReference type="EMBL" id="RCZH01000001">
    <property type="protein sequence ID" value="TPG45228.1"/>
    <property type="molecule type" value="Genomic_DNA"/>
</dbReference>
<evidence type="ECO:0000313" key="3">
    <source>
        <dbReference type="Proteomes" id="UP000319700"/>
    </source>
</evidence>
<protein>
    <recommendedName>
        <fullName evidence="4">Lipoprotein</fullName>
    </recommendedName>
</protein>
<reference evidence="2 3" key="1">
    <citation type="journal article" date="2019" name="Environ. Microbiol.">
        <title>Species interactions and distinct microbial communities in high Arctic permafrost affected cryosols are associated with the CH4 and CO2 gas fluxes.</title>
        <authorList>
            <person name="Altshuler I."/>
            <person name="Hamel J."/>
            <person name="Turney S."/>
            <person name="Magnuson E."/>
            <person name="Levesque R."/>
            <person name="Greer C."/>
            <person name="Whyte L.G."/>
        </authorList>
    </citation>
    <scope>NUCLEOTIDE SEQUENCE [LARGE SCALE GENOMIC DNA]</scope>
    <source>
        <strain evidence="2 3">42</strain>
    </source>
</reference>
<accession>A0A502F504</accession>
<dbReference type="RefSeq" id="WP_140502805.1">
    <property type="nucleotide sequence ID" value="NZ_RCZH01000001.1"/>
</dbReference>
<sequence length="207" mass="23603">MRKISIILFLIFLSLCACKEEKKETKEIIPTATKDKIQSSSSDILGGFFGEYEYKNTDNPNESLLLVLNKVDTKSISDFEGYSWEEKNEKGEVVEKTLTGLFYGNTDLFDEVREGYTPGFFVANIQVEPFGENSLKVNIKADSSDILENPVQPPIKSTKEALEKGNKKWEIKEINSNRELIFKIKNSKELILKSDLDLAEKTFKKIK</sequence>
<dbReference type="OrthoDB" id="1355849at2"/>
<comment type="caution">
    <text evidence="2">The sequence shown here is derived from an EMBL/GenBank/DDBJ whole genome shotgun (WGS) entry which is preliminary data.</text>
</comment>
<keyword evidence="3" id="KW-1185">Reference proteome</keyword>
<dbReference type="AlphaFoldDB" id="A0A502F504"/>
<feature type="chain" id="PRO_5021245300" description="Lipoprotein" evidence="1">
    <location>
        <begin position="20"/>
        <end position="207"/>
    </location>
</feature>
<proteinExistence type="predicted"/>
<dbReference type="Proteomes" id="UP000319700">
    <property type="component" value="Unassembled WGS sequence"/>
</dbReference>
<evidence type="ECO:0000256" key="1">
    <source>
        <dbReference type="SAM" id="SignalP"/>
    </source>
</evidence>
<dbReference type="PROSITE" id="PS51257">
    <property type="entry name" value="PROKAR_LIPOPROTEIN"/>
    <property type="match status" value="1"/>
</dbReference>
<name>A0A502F504_9FLAO</name>
<evidence type="ECO:0008006" key="4">
    <source>
        <dbReference type="Google" id="ProtNLM"/>
    </source>
</evidence>
<keyword evidence="1" id="KW-0732">Signal</keyword>